<evidence type="ECO:0000313" key="2">
    <source>
        <dbReference type="EMBL" id="ATE82299.1"/>
    </source>
</evidence>
<dbReference type="RefSeq" id="YP_009430138.1">
    <property type="nucleotide sequence ID" value="NC_022098.1"/>
</dbReference>
<dbReference type="EMBL" id="KC977571">
    <property type="protein sequence ID" value="ATE82299.1"/>
    <property type="molecule type" value="Genomic_DNA"/>
</dbReference>
<dbReference type="SUPFAM" id="SSF81383">
    <property type="entry name" value="F-box domain"/>
    <property type="match status" value="1"/>
</dbReference>
<proteinExistence type="predicted"/>
<dbReference type="Proteomes" id="UP000204584">
    <property type="component" value="Segment"/>
</dbReference>
<dbReference type="SUPFAM" id="SSF48403">
    <property type="entry name" value="Ankyrin repeat"/>
    <property type="match status" value="1"/>
</dbReference>
<accession>A0A291AU32</accession>
<dbReference type="Gene3D" id="1.20.1280.50">
    <property type="match status" value="1"/>
</dbReference>
<sequence length="524" mass="56346">MCTIDDLPDEVLLAIFDRLDCGDLYAGAGIVSVHWRNVAGDVIARAEPVCARRARAADPGGVDYVGPFIASVIGQADADWRLYAHDAQCRWRAHACIRAARQDRIAILDVLCRMLAHPWVPGACIEAASHGRLGVLAYAATHRRPYDRAACESAAAAAKQHVVLDWLWDAQPPTRDSADRAAESGDIALLRLLQARRCSRGKSTMAAAARGGHVDVVRWLMRHRCPWDDTAILAAARAGNRDVLGLLLAQRDGRLLPETVEAAVVGGDTDCLDLLWARCVAVGRTDSDSKLAVAIPCRPGRRGVGATDETPQKAGTDDNIVALYGSHWVALAARHKDTAVLDWLCSRGCAPTPDAMAVAAAAGNLDALDCLRRRGCMWGAQTTAAAAAHGRLDMLDHLYRQGCPWDATTCTAAAASGHIECLAYARDRGCPWDSRVYVAAVQCGHVRVIEYAHENGCPHGRAVCEAASATVAAKGTLLADAVQFVQREVCRHRAGRCSLKPKARRHRTRSPSLQSQRKAACLLS</sequence>
<dbReference type="PANTHER" id="PTHR46586">
    <property type="entry name" value="ANKYRIN REPEAT-CONTAINING PROTEIN"/>
    <property type="match status" value="1"/>
</dbReference>
<dbReference type="Gene3D" id="1.25.40.20">
    <property type="entry name" value="Ankyrin repeat-containing domain"/>
    <property type="match status" value="1"/>
</dbReference>
<dbReference type="InterPro" id="IPR036047">
    <property type="entry name" value="F-box-like_dom_sf"/>
</dbReference>
<dbReference type="PROSITE" id="PS50181">
    <property type="entry name" value="FBOX"/>
    <property type="match status" value="1"/>
</dbReference>
<organism evidence="2 3">
    <name type="scientific">Pandoravirus salinus</name>
    <dbReference type="NCBI Taxonomy" id="1349410"/>
    <lineage>
        <taxon>Viruses</taxon>
        <taxon>Pandoravirus</taxon>
    </lineage>
</organism>
<dbReference type="PANTHER" id="PTHR46586:SF3">
    <property type="entry name" value="ANKYRIN REPEAT-CONTAINING PROTEIN"/>
    <property type="match status" value="1"/>
</dbReference>
<protein>
    <submittedName>
        <fullName evidence="2">Ankyrin repeat domain containing protein</fullName>
    </submittedName>
</protein>
<evidence type="ECO:0000313" key="3">
    <source>
        <dbReference type="Proteomes" id="UP000204584"/>
    </source>
</evidence>
<dbReference type="Pfam" id="PF12796">
    <property type="entry name" value="Ank_2"/>
    <property type="match status" value="1"/>
</dbReference>
<reference evidence="2 3" key="1">
    <citation type="journal article" date="2013" name="Science">
        <title>Pandoraviruses: amoeba viruses with genomes up to 2.5 Mb reaching that of parasitic eukaryotes.</title>
        <authorList>
            <person name="Philippe N."/>
            <person name="Legendre M."/>
            <person name="Doutre G."/>
            <person name="Coute Y."/>
            <person name="Poirot O."/>
            <person name="Lescot M."/>
            <person name="Arslan D."/>
            <person name="Seltzer V."/>
            <person name="Bertaux L."/>
            <person name="Bruley C."/>
            <person name="Garin J."/>
            <person name="Claverie J.M."/>
            <person name="Abergel C."/>
        </authorList>
    </citation>
    <scope>NUCLEOTIDE SEQUENCE [LARGE SCALE GENOMIC DNA]</scope>
</reference>
<dbReference type="InterPro" id="IPR052050">
    <property type="entry name" value="SecEffector_AnkRepeat"/>
</dbReference>
<dbReference type="InterPro" id="IPR001810">
    <property type="entry name" value="F-box_dom"/>
</dbReference>
<evidence type="ECO:0000259" key="1">
    <source>
        <dbReference type="PROSITE" id="PS50181"/>
    </source>
</evidence>
<name>A0A291AU32_9VIRU</name>
<dbReference type="Pfam" id="PF12937">
    <property type="entry name" value="F-box-like"/>
    <property type="match status" value="1"/>
</dbReference>
<gene>
    <name evidence="2" type="ORF">psal_cds_1256</name>
</gene>
<feature type="domain" description="F-box" evidence="1">
    <location>
        <begin position="1"/>
        <end position="38"/>
    </location>
</feature>
<keyword evidence="3" id="KW-1185">Reference proteome</keyword>
<dbReference type="InterPro" id="IPR036770">
    <property type="entry name" value="Ankyrin_rpt-contain_sf"/>
</dbReference>
<dbReference type="GeneID" id="34568399"/>
<dbReference type="InterPro" id="IPR002110">
    <property type="entry name" value="Ankyrin_rpt"/>
</dbReference>
<dbReference type="KEGG" id="vg:34568399"/>